<dbReference type="RefSeq" id="WP_192149041.1">
    <property type="nucleotide sequence ID" value="NZ_JACYXI010000010.1"/>
</dbReference>
<dbReference type="InterPro" id="IPR008523">
    <property type="entry name" value="DUF805"/>
</dbReference>
<keyword evidence="3" id="KW-1185">Reference proteome</keyword>
<dbReference type="EMBL" id="JACYXI010000010">
    <property type="protein sequence ID" value="MBD8892910.1"/>
    <property type="molecule type" value="Genomic_DNA"/>
</dbReference>
<feature type="transmembrane region" description="Helical" evidence="1">
    <location>
        <begin position="84"/>
        <end position="103"/>
    </location>
</feature>
<reference evidence="2 3" key="2">
    <citation type="journal article" date="2021" name="Int. J. Syst. Evol. Microbiol.">
        <title>Roseibium litorale sp. nov., isolated from a tidal flat sediment and proposal for the reclassification of Labrenzia polysiphoniae as Roseibium polysiphoniae comb. nov.</title>
        <authorList>
            <person name="Liu Y."/>
            <person name="Pei T."/>
            <person name="Du J."/>
            <person name="Chao M."/>
            <person name="Deng M.R."/>
            <person name="Zhu H."/>
        </authorList>
    </citation>
    <scope>NUCLEOTIDE SEQUENCE [LARGE SCALE GENOMIC DNA]</scope>
    <source>
        <strain evidence="2 3">4C16A</strain>
    </source>
</reference>
<evidence type="ECO:0000313" key="2">
    <source>
        <dbReference type="EMBL" id="MBD8892910.1"/>
    </source>
</evidence>
<name>A0ABR9CQ15_9HYPH</name>
<sequence length="116" mass="12967">MYDAYLEPRRSEDFEAEPHAVVNAATSLFNVFFSFEGRIGRLNYWLATTVCGVTIWAILSLLGIDTYTSSASRIQPETPVLSPAGYYLLVTTAVIAGLIRASFEIRRFHDRDKSGL</sequence>
<keyword evidence="1" id="KW-1133">Transmembrane helix</keyword>
<comment type="caution">
    <text evidence="2">The sequence shown here is derived from an EMBL/GenBank/DDBJ whole genome shotgun (WGS) entry which is preliminary data.</text>
</comment>
<dbReference type="Proteomes" id="UP000632063">
    <property type="component" value="Unassembled WGS sequence"/>
</dbReference>
<reference evidence="3" key="1">
    <citation type="submission" date="2020-09" db="EMBL/GenBank/DDBJ databases">
        <title>The genome sequence of strain Labrenzia suaedae 4C16A.</title>
        <authorList>
            <person name="Liu Y."/>
        </authorList>
    </citation>
    <scope>NUCLEOTIDE SEQUENCE [LARGE SCALE GENOMIC DNA]</scope>
    <source>
        <strain evidence="3">4C16A</strain>
    </source>
</reference>
<keyword evidence="1" id="KW-0812">Transmembrane</keyword>
<gene>
    <name evidence="2" type="ORF">IG616_15320</name>
</gene>
<evidence type="ECO:0000313" key="3">
    <source>
        <dbReference type="Proteomes" id="UP000632063"/>
    </source>
</evidence>
<keyword evidence="1" id="KW-0472">Membrane</keyword>
<accession>A0ABR9CQ15</accession>
<protein>
    <submittedName>
        <fullName evidence="2">DUF805 domain-containing protein</fullName>
    </submittedName>
</protein>
<feature type="transmembrane region" description="Helical" evidence="1">
    <location>
        <begin position="42"/>
        <end position="64"/>
    </location>
</feature>
<dbReference type="Pfam" id="PF05656">
    <property type="entry name" value="DUF805"/>
    <property type="match status" value="1"/>
</dbReference>
<proteinExistence type="predicted"/>
<evidence type="ECO:0000256" key="1">
    <source>
        <dbReference type="SAM" id="Phobius"/>
    </source>
</evidence>
<organism evidence="2 3">
    <name type="scientific">Roseibium litorale</name>
    <dbReference type="NCBI Taxonomy" id="2803841"/>
    <lineage>
        <taxon>Bacteria</taxon>
        <taxon>Pseudomonadati</taxon>
        <taxon>Pseudomonadota</taxon>
        <taxon>Alphaproteobacteria</taxon>
        <taxon>Hyphomicrobiales</taxon>
        <taxon>Stappiaceae</taxon>
        <taxon>Roseibium</taxon>
    </lineage>
</organism>